<keyword evidence="1" id="KW-0812">Transmembrane</keyword>
<accession>A0A816BD50</accession>
<evidence type="ECO:0000256" key="1">
    <source>
        <dbReference type="SAM" id="Phobius"/>
    </source>
</evidence>
<sequence length="73" mass="8319">MAPRWVPYDNYRDLIEDDIIIQPDDDLPVQPAPTIASPPTDWSVPIVILLIFFVMILAKILVDERVSMTIKAI</sequence>
<proteinExistence type="predicted"/>
<keyword evidence="1" id="KW-1133">Transmembrane helix</keyword>
<dbReference type="EMBL" id="CAJNRG010004155">
    <property type="protein sequence ID" value="CAF2063690.1"/>
    <property type="molecule type" value="Genomic_DNA"/>
</dbReference>
<feature type="transmembrane region" description="Helical" evidence="1">
    <location>
        <begin position="42"/>
        <end position="62"/>
    </location>
</feature>
<organism evidence="2 4">
    <name type="scientific">Rotaria magnacalcarata</name>
    <dbReference type="NCBI Taxonomy" id="392030"/>
    <lineage>
        <taxon>Eukaryota</taxon>
        <taxon>Metazoa</taxon>
        <taxon>Spiralia</taxon>
        <taxon>Gnathifera</taxon>
        <taxon>Rotifera</taxon>
        <taxon>Eurotatoria</taxon>
        <taxon>Bdelloidea</taxon>
        <taxon>Philodinida</taxon>
        <taxon>Philodinidae</taxon>
        <taxon>Rotaria</taxon>
    </lineage>
</organism>
<name>A0A816BD50_9BILA</name>
<protein>
    <submittedName>
        <fullName evidence="2">Uncharacterized protein</fullName>
    </submittedName>
</protein>
<evidence type="ECO:0000313" key="4">
    <source>
        <dbReference type="Proteomes" id="UP000663855"/>
    </source>
</evidence>
<dbReference type="Proteomes" id="UP000663887">
    <property type="component" value="Unassembled WGS sequence"/>
</dbReference>
<gene>
    <name evidence="2" type="ORF">CJN711_LOCUS36071</name>
    <name evidence="3" type="ORF">XDN619_LOCUS11053</name>
</gene>
<dbReference type="EMBL" id="CAJNOV010017439">
    <property type="protein sequence ID" value="CAF1607568.1"/>
    <property type="molecule type" value="Genomic_DNA"/>
</dbReference>
<dbReference type="AlphaFoldDB" id="A0A816BD50"/>
<reference evidence="2" key="1">
    <citation type="submission" date="2021-02" db="EMBL/GenBank/DDBJ databases">
        <authorList>
            <person name="Nowell W R."/>
        </authorList>
    </citation>
    <scope>NUCLEOTIDE SEQUENCE</scope>
</reference>
<keyword evidence="1" id="KW-0472">Membrane</keyword>
<evidence type="ECO:0000313" key="3">
    <source>
        <dbReference type="EMBL" id="CAF2063690.1"/>
    </source>
</evidence>
<evidence type="ECO:0000313" key="2">
    <source>
        <dbReference type="EMBL" id="CAF1607568.1"/>
    </source>
</evidence>
<comment type="caution">
    <text evidence="2">The sequence shown here is derived from an EMBL/GenBank/DDBJ whole genome shotgun (WGS) entry which is preliminary data.</text>
</comment>
<dbReference type="Proteomes" id="UP000663855">
    <property type="component" value="Unassembled WGS sequence"/>
</dbReference>